<proteinExistence type="predicted"/>
<keyword evidence="6" id="KW-1185">Reference proteome</keyword>
<dbReference type="Pfam" id="PF00400">
    <property type="entry name" value="WD40"/>
    <property type="match status" value="2"/>
</dbReference>
<feature type="region of interest" description="Disordered" evidence="4">
    <location>
        <begin position="1548"/>
        <end position="1583"/>
    </location>
</feature>
<protein>
    <recommendedName>
        <fullName evidence="7">WD40 repeat-like protein</fullName>
    </recommendedName>
</protein>
<dbReference type="PROSITE" id="PS50082">
    <property type="entry name" value="WD_REPEATS_2"/>
    <property type="match status" value="2"/>
</dbReference>
<evidence type="ECO:0000256" key="3">
    <source>
        <dbReference type="PROSITE-ProRule" id="PRU00221"/>
    </source>
</evidence>
<feature type="region of interest" description="Disordered" evidence="4">
    <location>
        <begin position="1042"/>
        <end position="1068"/>
    </location>
</feature>
<feature type="repeat" description="WD" evidence="3">
    <location>
        <begin position="196"/>
        <end position="238"/>
    </location>
</feature>
<feature type="compositionally biased region" description="Basic and acidic residues" evidence="4">
    <location>
        <begin position="1101"/>
        <end position="1110"/>
    </location>
</feature>
<dbReference type="Proteomes" id="UP001139887">
    <property type="component" value="Unassembled WGS sequence"/>
</dbReference>
<dbReference type="GO" id="GO:0035591">
    <property type="term" value="F:signaling adaptor activity"/>
    <property type="evidence" value="ECO:0007669"/>
    <property type="project" value="TreeGrafter"/>
</dbReference>
<evidence type="ECO:0000256" key="2">
    <source>
        <dbReference type="ARBA" id="ARBA00022737"/>
    </source>
</evidence>
<dbReference type="PROSITE" id="PS00678">
    <property type="entry name" value="WD_REPEATS_1"/>
    <property type="match status" value="1"/>
</dbReference>
<sequence>MSRAASRWPYEASSIGADYSVKYPYAFTKLSISPYGRDVVLGGQAGLAIVDLEFPLSPPRTIPVDSFWKISKVAWCPSLQHHGWVGTAVNQTLLIHDMGHKSSQPMRTVRAHPMAITDIAWAPQMPSWIGTTSIDPVIKIWDVRRDQKPVWYFSRWEPADLLAFNNVHRHRMATAHRNKIAIWDIRYGATPVMTLDDAHSDDVSSISWHPTKADVLVSSSQDGTVKRWSMEAGQPQNDYVHAFGHEVVGAEYLPFGEGLVIRQRAPDNTVWLVRDDAQLTVVHQFAGHTGAVLGTQWRLQQRGRTRNQLVTWGRDQVLRVWTVGERTVEAVGGKNVPAEVPAGTAPAPSFATSFLRPHDLLHLYDQRALPSELLLAAAANGNATTWHELSRASESRLSSPGDATGGRKTTRTWSSGSRQRASTTDEHSSDDDDDDDARRGGWEGEVVEAVRRYSASRTVALLHVSSDARTCRIEAGVPWATRDTAEVAIAFPARYPHAAAVVNVEALGSAFGSRGTIIECMQTAAAECATQGIEAIDHCLYALLLALLGGVRARRARGGGTRVAAEDLARLPLPPTPLGPVKTPGGIGTTSADSTSELSDESGARLDSEEDSDNDDASFAWGYDDMDMLYSSDSQSESVSTPLQRARHRERFEAHVPFPRLCGGVFSGPGQLVCFFASIYALDRVPEPSAGTAAREQRRRDMVQQLRVQSKPRNYRKLEYYQNMVQFGSLNKAPLLSYGTRTGLGRGLGDSDDDTAAADRDEVQDEEVPRYYFRQQAGRPALSAGASDPADKTYFRPVTIAYPGAGIGNLALICPVNADHCADRRLAQLFVLAGPSTEWVCRHNARIAVLHERSDLAHVWSLLACLLAPVTLTLPAGTTAVAHSLWISNPPVIKWLRAVMARFRRRGDVQTLALLSCVLSKALAEAAVSSAPEAASADTDLPPWMTYSAKLPSNAPDLAVQGEVARNVSFHLPPSSAASPSTSIAVAAAAAAATANSLGLVAESQLLRDVAASQPGTRLSPHTPPASAASLILDADELRPNLFPAADQPTSGSTPLYNSSQPAPPVSPEILKELDSEEIKQNELMMMADDPDNMLPQTEHTTSDKSELKTYRTSSEQLPEHAAAAAGSSPTGPEGGENIWRRLRSNVLGRVHTVGGYTNGTTAAAGTNNDIDVVTAAAPTAAEAASETSSAAGADTDPGSEQGRLLARHGIVANMRTVFSTSNHDASASAAQARRKERIYMHIKRDFERLHTRMTVHNSDDRSAELGHAVEAGGLRGQSAYLDHWKLLYARILYKWQMDEKAVEVLKYMQDPVLRSRYNEMHCQPSVPQHDNLPRIGNPLLAIKNTGMKRTRSGNTTPASPERPKSQRRDKPTEQTPMPEMADPDALHNILDAEVPGEPTGAPWLSCTWCHEYVHGRALICHACGHGGHQEHMQRWFRIVRKQLLHTGLTAAQYSHFASNSSSTSNLLRRGLSAHQPHDPDNSADPLASAVPSVVTATDVSRSLVPSPFMSTTDLPRANSSDRLHFLSQPFETSFSDGIDSDYMRNSSGLHIRTHGPSALSRQLSRDSLSSDMSGHNSDDHPLNSTAAAAAAANSRLSLNSFSENALQDPYPWESSDAESDDRLRPTQRVMLRNELRGLSFVEPTELLDLEHHHDEGAAMLRRGIPTCPSGCGCNCLYESYKLII</sequence>
<comment type="caution">
    <text evidence="5">The sequence shown here is derived from an EMBL/GenBank/DDBJ whole genome shotgun (WGS) entry which is preliminary data.</text>
</comment>
<reference evidence="5" key="1">
    <citation type="submission" date="2022-07" db="EMBL/GenBank/DDBJ databases">
        <title>Phylogenomic reconstructions and comparative analyses of Kickxellomycotina fungi.</title>
        <authorList>
            <person name="Reynolds N.K."/>
            <person name="Stajich J.E."/>
            <person name="Barry K."/>
            <person name="Grigoriev I.V."/>
            <person name="Crous P."/>
            <person name="Smith M.E."/>
        </authorList>
    </citation>
    <scope>NUCLEOTIDE SEQUENCE</scope>
    <source>
        <strain evidence="5">NRRL 1566</strain>
    </source>
</reference>
<feature type="compositionally biased region" description="Basic and acidic residues" evidence="4">
    <location>
        <begin position="1362"/>
        <end position="1373"/>
    </location>
</feature>
<evidence type="ECO:0000256" key="1">
    <source>
        <dbReference type="ARBA" id="ARBA00022574"/>
    </source>
</evidence>
<dbReference type="GO" id="GO:0005774">
    <property type="term" value="C:vacuolar membrane"/>
    <property type="evidence" value="ECO:0007669"/>
    <property type="project" value="TreeGrafter"/>
</dbReference>
<keyword evidence="2" id="KW-0677">Repeat</keyword>
<dbReference type="InterPro" id="IPR019775">
    <property type="entry name" value="WD40_repeat_CS"/>
</dbReference>
<feature type="repeat" description="WD" evidence="3">
    <location>
        <begin position="109"/>
        <end position="144"/>
    </location>
</feature>
<feature type="region of interest" description="Disordered" evidence="4">
    <location>
        <begin position="389"/>
        <end position="441"/>
    </location>
</feature>
<dbReference type="SMART" id="SM00320">
    <property type="entry name" value="WD40"/>
    <property type="match status" value="3"/>
</dbReference>
<gene>
    <name evidence="5" type="ORF">IWW36_001598</name>
</gene>
<feature type="region of interest" description="Disordered" evidence="4">
    <location>
        <begin position="1345"/>
        <end position="1383"/>
    </location>
</feature>
<dbReference type="PROSITE" id="PS50294">
    <property type="entry name" value="WD_REPEATS_REGION"/>
    <property type="match status" value="2"/>
</dbReference>
<evidence type="ECO:0000313" key="5">
    <source>
        <dbReference type="EMBL" id="KAJ2850783.1"/>
    </source>
</evidence>
<feature type="region of interest" description="Disordered" evidence="4">
    <location>
        <begin position="568"/>
        <end position="617"/>
    </location>
</feature>
<feature type="region of interest" description="Disordered" evidence="4">
    <location>
        <begin position="1089"/>
        <end position="1138"/>
    </location>
</feature>
<dbReference type="OrthoDB" id="311712at2759"/>
<organism evidence="5 6">
    <name type="scientific">Coemansia brasiliensis</name>
    <dbReference type="NCBI Taxonomy" id="2650707"/>
    <lineage>
        <taxon>Eukaryota</taxon>
        <taxon>Fungi</taxon>
        <taxon>Fungi incertae sedis</taxon>
        <taxon>Zoopagomycota</taxon>
        <taxon>Kickxellomycotina</taxon>
        <taxon>Kickxellomycetes</taxon>
        <taxon>Kickxellales</taxon>
        <taxon>Kickxellaceae</taxon>
        <taxon>Coemansia</taxon>
    </lineage>
</organism>
<accession>A0A9W8I8S2</accession>
<feature type="compositionally biased region" description="Polar residues" evidence="4">
    <location>
        <begin position="411"/>
        <end position="422"/>
    </location>
</feature>
<dbReference type="InterPro" id="IPR036322">
    <property type="entry name" value="WD40_repeat_dom_sf"/>
</dbReference>
<name>A0A9W8I8S2_9FUNG</name>
<dbReference type="SUPFAM" id="SSF50978">
    <property type="entry name" value="WD40 repeat-like"/>
    <property type="match status" value="1"/>
</dbReference>
<dbReference type="Gene3D" id="2.130.10.10">
    <property type="entry name" value="YVTN repeat-like/Quinoprotein amine dehydrogenase"/>
    <property type="match status" value="1"/>
</dbReference>
<keyword evidence="1 3" id="KW-0853">WD repeat</keyword>
<dbReference type="EMBL" id="JANBUW010000023">
    <property type="protein sequence ID" value="KAJ2850783.1"/>
    <property type="molecule type" value="Genomic_DNA"/>
</dbReference>
<dbReference type="GO" id="GO:1904263">
    <property type="term" value="P:positive regulation of TORC1 signaling"/>
    <property type="evidence" value="ECO:0007669"/>
    <property type="project" value="TreeGrafter"/>
</dbReference>
<dbReference type="GO" id="GO:0035859">
    <property type="term" value="C:Seh1-associated complex"/>
    <property type="evidence" value="ECO:0007669"/>
    <property type="project" value="TreeGrafter"/>
</dbReference>
<feature type="compositionally biased region" description="Polar residues" evidence="4">
    <location>
        <begin position="1048"/>
        <end position="1061"/>
    </location>
</feature>
<dbReference type="InterPro" id="IPR049567">
    <property type="entry name" value="WDR59-like"/>
</dbReference>
<dbReference type="PANTHER" id="PTHR46170">
    <property type="entry name" value="GATOR COMPLEX PROTEIN WDR59"/>
    <property type="match status" value="1"/>
</dbReference>
<dbReference type="InterPro" id="IPR015943">
    <property type="entry name" value="WD40/YVTN_repeat-like_dom_sf"/>
</dbReference>
<evidence type="ECO:0000256" key="4">
    <source>
        <dbReference type="SAM" id="MobiDB-lite"/>
    </source>
</evidence>
<feature type="region of interest" description="Disordered" evidence="4">
    <location>
        <begin position="1182"/>
        <end position="1202"/>
    </location>
</feature>
<feature type="compositionally biased region" description="Low complexity" evidence="4">
    <location>
        <begin position="1558"/>
        <end position="1574"/>
    </location>
</feature>
<evidence type="ECO:0008006" key="7">
    <source>
        <dbReference type="Google" id="ProtNLM"/>
    </source>
</evidence>
<feature type="compositionally biased region" description="Low complexity" evidence="4">
    <location>
        <begin position="1182"/>
        <end position="1194"/>
    </location>
</feature>
<dbReference type="PANTHER" id="PTHR46170:SF1">
    <property type="entry name" value="GATOR COMPLEX PROTEIN WDR59"/>
    <property type="match status" value="1"/>
</dbReference>
<dbReference type="InterPro" id="IPR001680">
    <property type="entry name" value="WD40_rpt"/>
</dbReference>
<dbReference type="GO" id="GO:0034198">
    <property type="term" value="P:cellular response to amino acid starvation"/>
    <property type="evidence" value="ECO:0007669"/>
    <property type="project" value="TreeGrafter"/>
</dbReference>
<evidence type="ECO:0000313" key="6">
    <source>
        <dbReference type="Proteomes" id="UP001139887"/>
    </source>
</evidence>